<accession>A0A090G5K9</accession>
<organism evidence="1 2">
    <name type="scientific">Mesorhizobium plurifarium</name>
    <dbReference type="NCBI Taxonomy" id="69974"/>
    <lineage>
        <taxon>Bacteria</taxon>
        <taxon>Pseudomonadati</taxon>
        <taxon>Pseudomonadota</taxon>
        <taxon>Alphaproteobacteria</taxon>
        <taxon>Hyphomicrobiales</taxon>
        <taxon>Phyllobacteriaceae</taxon>
        <taxon>Mesorhizobium</taxon>
    </lineage>
</organism>
<evidence type="ECO:0000313" key="1">
    <source>
        <dbReference type="EMBL" id="CDX52838.1"/>
    </source>
</evidence>
<gene>
    <name evidence="1" type="ORF">MPL3365_170122</name>
</gene>
<reference evidence="1 2" key="1">
    <citation type="submission" date="2014-08" db="EMBL/GenBank/DDBJ databases">
        <authorList>
            <person name="Moulin Lionel"/>
        </authorList>
    </citation>
    <scope>NUCLEOTIDE SEQUENCE [LARGE SCALE GENOMIC DNA]</scope>
</reference>
<dbReference type="Proteomes" id="UP000046122">
    <property type="component" value="Unassembled WGS sequence"/>
</dbReference>
<protein>
    <submittedName>
        <fullName evidence="1">Uncharacterized protein</fullName>
    </submittedName>
</protein>
<evidence type="ECO:0000313" key="2">
    <source>
        <dbReference type="Proteomes" id="UP000046122"/>
    </source>
</evidence>
<sequence>MPGCQVGRVVQLRTVRQLALNLLGQGGRGTVMSVVRTEHSLKFIAWTGEIRRRRKRNPVIRFATAGSEAVILMMPALQGELLSDAVRHQFNKYSCIIKRSPTA</sequence>
<dbReference type="AlphaFoldDB" id="A0A090G5K9"/>
<proteinExistence type="predicted"/>
<dbReference type="EMBL" id="CCNE01000009">
    <property type="protein sequence ID" value="CDX52838.1"/>
    <property type="molecule type" value="Genomic_DNA"/>
</dbReference>
<name>A0A090G5K9_MESPL</name>